<feature type="region of interest" description="Disordered" evidence="1">
    <location>
        <begin position="41"/>
        <end position="60"/>
    </location>
</feature>
<accession>A0A1Y1QLD0</accession>
<dbReference type="AlphaFoldDB" id="A0A1Y1QLD0"/>
<protein>
    <submittedName>
        <fullName evidence="2">Uncharacterized protein</fullName>
    </submittedName>
</protein>
<organism evidence="2 3">
    <name type="scientific">Thiothrix lacustris</name>
    <dbReference type="NCBI Taxonomy" id="525917"/>
    <lineage>
        <taxon>Bacteria</taxon>
        <taxon>Pseudomonadati</taxon>
        <taxon>Pseudomonadota</taxon>
        <taxon>Gammaproteobacteria</taxon>
        <taxon>Thiotrichales</taxon>
        <taxon>Thiotrichaceae</taxon>
        <taxon>Thiothrix</taxon>
    </lineage>
</organism>
<dbReference type="Proteomes" id="UP000192491">
    <property type="component" value="Unassembled WGS sequence"/>
</dbReference>
<gene>
    <name evidence="2" type="ORF">BWK73_25180</name>
</gene>
<sequence length="60" mass="6831">MTLNWDNPLAAPVPRTNGYKPAFSLDEVFVEEPTVEVDESELSAKTQVAVKSSRRRLQRR</sequence>
<evidence type="ECO:0000313" key="2">
    <source>
        <dbReference type="EMBL" id="OQX08483.1"/>
    </source>
</evidence>
<name>A0A1Y1QLD0_9GAMM</name>
<evidence type="ECO:0000256" key="1">
    <source>
        <dbReference type="SAM" id="MobiDB-lite"/>
    </source>
</evidence>
<dbReference type="EMBL" id="MTEJ01000173">
    <property type="protein sequence ID" value="OQX08483.1"/>
    <property type="molecule type" value="Genomic_DNA"/>
</dbReference>
<comment type="caution">
    <text evidence="2">The sequence shown here is derived from an EMBL/GenBank/DDBJ whole genome shotgun (WGS) entry which is preliminary data.</text>
</comment>
<proteinExistence type="predicted"/>
<evidence type="ECO:0000313" key="3">
    <source>
        <dbReference type="Proteomes" id="UP000192491"/>
    </source>
</evidence>
<reference evidence="2 3" key="1">
    <citation type="submission" date="2017-01" db="EMBL/GenBank/DDBJ databases">
        <title>Novel large sulfur bacteria in the metagenomes of groundwater-fed chemosynthetic microbial mats in the Lake Huron basin.</title>
        <authorList>
            <person name="Sharrar A.M."/>
            <person name="Flood B.E."/>
            <person name="Bailey J.V."/>
            <person name="Jones D.S."/>
            <person name="Biddanda B."/>
            <person name="Ruberg S.A."/>
            <person name="Marcus D.N."/>
            <person name="Dick G.J."/>
        </authorList>
    </citation>
    <scope>NUCLEOTIDE SEQUENCE [LARGE SCALE GENOMIC DNA]</scope>
    <source>
        <strain evidence="2">A8</strain>
    </source>
</reference>